<feature type="chain" id="PRO_5046179823" evidence="1">
    <location>
        <begin position="23"/>
        <end position="310"/>
    </location>
</feature>
<dbReference type="RefSeq" id="WP_188514909.1">
    <property type="nucleotide sequence ID" value="NZ_BMGD01000004.1"/>
</dbReference>
<gene>
    <name evidence="3" type="ORF">GCM10010833_26610</name>
</gene>
<feature type="domain" description="Metallo-beta-lactamase" evidence="2">
    <location>
        <begin position="78"/>
        <end position="270"/>
    </location>
</feature>
<evidence type="ECO:0000259" key="2">
    <source>
        <dbReference type="SMART" id="SM00849"/>
    </source>
</evidence>
<dbReference type="SUPFAM" id="SSF56281">
    <property type="entry name" value="Metallo-hydrolase/oxidoreductase"/>
    <property type="match status" value="1"/>
</dbReference>
<accession>A0ABQ1JN60</accession>
<dbReference type="PANTHER" id="PTHR42951:SF17">
    <property type="entry name" value="METALLO-BETA-LACTAMASE DOMAIN-CONTAINING PROTEIN"/>
    <property type="match status" value="1"/>
</dbReference>
<dbReference type="InterPro" id="IPR036866">
    <property type="entry name" value="RibonucZ/Hydroxyglut_hydro"/>
</dbReference>
<keyword evidence="4" id="KW-1185">Reference proteome</keyword>
<dbReference type="PROSITE" id="PS51257">
    <property type="entry name" value="PROKAR_LIPOPROTEIN"/>
    <property type="match status" value="1"/>
</dbReference>
<feature type="signal peptide" evidence="1">
    <location>
        <begin position="1"/>
        <end position="22"/>
    </location>
</feature>
<dbReference type="NCBIfam" id="NF033105">
    <property type="entry name" value="bla_subclass_B3"/>
    <property type="match status" value="1"/>
</dbReference>
<evidence type="ECO:0000256" key="1">
    <source>
        <dbReference type="SAM" id="SignalP"/>
    </source>
</evidence>
<evidence type="ECO:0000313" key="4">
    <source>
        <dbReference type="Proteomes" id="UP000614261"/>
    </source>
</evidence>
<proteinExistence type="predicted"/>
<sequence>MIKLMTVAAWLAGMSGMAGCNAQEARAPVVAGAALDSAPHVEDDPLTRPMELKRAERWLAPLPPEKIFGGSYLVGFAGLSVALIDTGAGLVLIDGALPQAAPAILDNVRSLGFDPKDIKIILSTEPHYDHSGGLPALARDTGATVIASARGADGLRAGALLEDDPQFAYGGVWPRVTQIRVVEDGEEIHLGHTAITAHATPGHTMGSMSWSWRACEVQVCKAIVFASSLNPASAQGYRYTAPSSEPIVRAFTLSHRLMDGLPCDILISAHPDNAGEGRYNDKPGACRTYVARSRGLLANRLEAERNGTAK</sequence>
<dbReference type="EMBL" id="BMGD01000004">
    <property type="protein sequence ID" value="GGB70024.1"/>
    <property type="molecule type" value="Genomic_DNA"/>
</dbReference>
<dbReference type="Proteomes" id="UP000614261">
    <property type="component" value="Unassembled WGS sequence"/>
</dbReference>
<dbReference type="InterPro" id="IPR050855">
    <property type="entry name" value="NDM-1-like"/>
</dbReference>
<organism evidence="3 4">
    <name type="scientific">Blastomonas aquatica</name>
    <dbReference type="NCBI Taxonomy" id="1510276"/>
    <lineage>
        <taxon>Bacteria</taxon>
        <taxon>Pseudomonadati</taxon>
        <taxon>Pseudomonadota</taxon>
        <taxon>Alphaproteobacteria</taxon>
        <taxon>Sphingomonadales</taxon>
        <taxon>Sphingomonadaceae</taxon>
        <taxon>Blastomonas</taxon>
    </lineage>
</organism>
<protein>
    <submittedName>
        <fullName evidence="3">Subclass B3 metallo-beta-lactamase BJP-1</fullName>
    </submittedName>
</protein>
<dbReference type="SMART" id="SM00849">
    <property type="entry name" value="Lactamase_B"/>
    <property type="match status" value="1"/>
</dbReference>
<reference evidence="4" key="1">
    <citation type="journal article" date="2019" name="Int. J. Syst. Evol. Microbiol.">
        <title>The Global Catalogue of Microorganisms (GCM) 10K type strain sequencing project: providing services to taxonomists for standard genome sequencing and annotation.</title>
        <authorList>
            <consortium name="The Broad Institute Genomics Platform"/>
            <consortium name="The Broad Institute Genome Sequencing Center for Infectious Disease"/>
            <person name="Wu L."/>
            <person name="Ma J."/>
        </authorList>
    </citation>
    <scope>NUCLEOTIDE SEQUENCE [LARGE SCALE GENOMIC DNA]</scope>
    <source>
        <strain evidence="4">CGMCC 1.12851</strain>
    </source>
</reference>
<evidence type="ECO:0000313" key="3">
    <source>
        <dbReference type="EMBL" id="GGB70024.1"/>
    </source>
</evidence>
<name>A0ABQ1JN60_9SPHN</name>
<dbReference type="PANTHER" id="PTHR42951">
    <property type="entry name" value="METALLO-BETA-LACTAMASE DOMAIN-CONTAINING"/>
    <property type="match status" value="1"/>
</dbReference>
<comment type="caution">
    <text evidence="3">The sequence shown here is derived from an EMBL/GenBank/DDBJ whole genome shotgun (WGS) entry which is preliminary data.</text>
</comment>
<keyword evidence="1" id="KW-0732">Signal</keyword>
<dbReference type="Gene3D" id="3.60.15.10">
    <property type="entry name" value="Ribonuclease Z/Hydroxyacylglutathione hydrolase-like"/>
    <property type="match status" value="1"/>
</dbReference>
<dbReference type="InterPro" id="IPR001279">
    <property type="entry name" value="Metallo-B-lactamas"/>
</dbReference>
<dbReference type="Pfam" id="PF00753">
    <property type="entry name" value="Lactamase_B"/>
    <property type="match status" value="1"/>
</dbReference>